<dbReference type="EMBL" id="NQIK02000004">
    <property type="protein sequence ID" value="KAF7571535.1"/>
    <property type="molecule type" value="Genomic_DNA"/>
</dbReference>
<keyword evidence="2 4" id="KW-0863">Zinc-finger</keyword>
<dbReference type="GO" id="GO:0016567">
    <property type="term" value="P:protein ubiquitination"/>
    <property type="evidence" value="ECO:0007669"/>
    <property type="project" value="TreeGrafter"/>
</dbReference>
<proteinExistence type="predicted"/>
<dbReference type="KEGG" id="ptrr:6342457"/>
<keyword evidence="1" id="KW-0479">Metal-binding</keyword>
<reference evidence="6" key="1">
    <citation type="journal article" date="2018" name="BMC Genomics">
        <title>Comparative genomics of the wheat fungal pathogen Pyrenophora tritici-repentis reveals chromosomal variations and genome plasticity.</title>
        <authorList>
            <person name="Moolhuijzen P."/>
            <person name="See P.T."/>
            <person name="Hane J.K."/>
            <person name="Shi G."/>
            <person name="Liu Z."/>
            <person name="Oliver R.P."/>
            <person name="Moffat C.S."/>
        </authorList>
    </citation>
    <scope>NUCLEOTIDE SEQUENCE [LARGE SCALE GENOMIC DNA]</scope>
    <source>
        <strain evidence="6">M4</strain>
    </source>
</reference>
<dbReference type="AlphaFoldDB" id="A0A2W1EVH1"/>
<dbReference type="GO" id="GO:0006511">
    <property type="term" value="P:ubiquitin-dependent protein catabolic process"/>
    <property type="evidence" value="ECO:0007669"/>
    <property type="project" value="TreeGrafter"/>
</dbReference>
<sequence>MSLFSSFIIDPVVRHARRFSGAVPPGEASVDGARSLACDNRDSAVPPPDCETGANTANTLEHVDVADAEEATGTRPTALMDRFQRYSSFSQRPRSAVVDEEEQSDEARPPIDIPVQMSANPSPSLAYQLRQLHVAAGDDSTNSSRLNTPPTSSLHRTPSTGSQHAAAMAELLPADDGMAHLRARIHEIRALDISDHERARMIHAVMTEKYNFMRPTSPASFISHDRPFTPTSGESVFSELHASSPYSSPSDTNADVPFNLREGDTNPTYRPHHHYDGAEHGEDEDEDTAEGEHVLGCQHYKRNVKVQCFECRRWYTCRHCHDAVEDHNLNRKMTQNMLCMVCGTPQSASDCCKNCETEAACYYCDICKLWDNNSKKKIYHCPDCGICRRGEGLGKDFYHCKVSAYIERV</sequence>
<organism evidence="6 7">
    <name type="scientific">Pyrenophora tritici-repentis</name>
    <dbReference type="NCBI Taxonomy" id="45151"/>
    <lineage>
        <taxon>Eukaryota</taxon>
        <taxon>Fungi</taxon>
        <taxon>Dikarya</taxon>
        <taxon>Ascomycota</taxon>
        <taxon>Pezizomycotina</taxon>
        <taxon>Dothideomycetes</taxon>
        <taxon>Pleosporomycetidae</taxon>
        <taxon>Pleosporales</taxon>
        <taxon>Pleosporineae</taxon>
        <taxon>Pleosporaceae</taxon>
        <taxon>Pyrenophora</taxon>
    </lineage>
</organism>
<dbReference type="InterPro" id="IPR008913">
    <property type="entry name" value="Znf_CHY"/>
</dbReference>
<comment type="caution">
    <text evidence="6">The sequence shown here is derived from an EMBL/GenBank/DDBJ whole genome shotgun (WGS) entry which is preliminary data.</text>
</comment>
<feature type="region of interest" description="Disordered" evidence="5">
    <location>
        <begin position="137"/>
        <end position="164"/>
    </location>
</feature>
<accession>A0A2W1EVH1</accession>
<dbReference type="GO" id="GO:0008270">
    <property type="term" value="F:zinc ion binding"/>
    <property type="evidence" value="ECO:0007669"/>
    <property type="project" value="UniProtKB-KW"/>
</dbReference>
<evidence type="ECO:0000313" key="7">
    <source>
        <dbReference type="Proteomes" id="UP000245464"/>
    </source>
</evidence>
<evidence type="ECO:0000256" key="1">
    <source>
        <dbReference type="ARBA" id="ARBA00022723"/>
    </source>
</evidence>
<dbReference type="RefSeq" id="XP_001934552.2">
    <property type="nucleotide sequence ID" value="XM_001934517.2"/>
</dbReference>
<evidence type="ECO:0000256" key="5">
    <source>
        <dbReference type="SAM" id="MobiDB-lite"/>
    </source>
</evidence>
<feature type="region of interest" description="Disordered" evidence="5">
    <location>
        <begin position="240"/>
        <end position="287"/>
    </location>
</feature>
<protein>
    <submittedName>
        <fullName evidence="6">Uncharacterized protein</fullName>
    </submittedName>
</protein>
<feature type="region of interest" description="Disordered" evidence="5">
    <location>
        <begin position="90"/>
        <end position="121"/>
    </location>
</feature>
<dbReference type="Pfam" id="PF05495">
    <property type="entry name" value="zf-CHY"/>
    <property type="match status" value="1"/>
</dbReference>
<dbReference type="SUPFAM" id="SSF161245">
    <property type="entry name" value="Zinc hairpin stack"/>
    <property type="match status" value="1"/>
</dbReference>
<dbReference type="InterPro" id="IPR017921">
    <property type="entry name" value="Znf_CTCHY"/>
</dbReference>
<gene>
    <name evidence="6" type="ORF">PtrM4_090350</name>
</gene>
<dbReference type="GO" id="GO:0005634">
    <property type="term" value="C:nucleus"/>
    <property type="evidence" value="ECO:0007669"/>
    <property type="project" value="TreeGrafter"/>
</dbReference>
<name>A0A2W1EVH1_9PLEO</name>
<feature type="compositionally biased region" description="Polar residues" evidence="5">
    <location>
        <begin position="244"/>
        <end position="253"/>
    </location>
</feature>
<dbReference type="PANTHER" id="PTHR21319:SF0">
    <property type="entry name" value="AND RING FINGER DOMAIN PROTEIN, PUTATIVE (AFU_ORTHOLOGUE AFUA_1G08900)-RELATED"/>
    <property type="match status" value="1"/>
</dbReference>
<dbReference type="PROSITE" id="PS51270">
    <property type="entry name" value="ZF_CTCHY"/>
    <property type="match status" value="1"/>
</dbReference>
<dbReference type="GO" id="GO:0061630">
    <property type="term" value="F:ubiquitin protein ligase activity"/>
    <property type="evidence" value="ECO:0007669"/>
    <property type="project" value="TreeGrafter"/>
</dbReference>
<dbReference type="Proteomes" id="UP000245464">
    <property type="component" value="Chromosome 4"/>
</dbReference>
<feature type="compositionally biased region" description="Polar residues" evidence="5">
    <location>
        <begin position="139"/>
        <end position="163"/>
    </location>
</feature>
<evidence type="ECO:0000256" key="4">
    <source>
        <dbReference type="PROSITE-ProRule" id="PRU00601"/>
    </source>
</evidence>
<dbReference type="InterPro" id="IPR037275">
    <property type="entry name" value="Znf_CTCHY_sf"/>
</dbReference>
<dbReference type="PANTHER" id="PTHR21319">
    <property type="entry name" value="RING FINGER AND CHY ZINC FINGER DOMAIN-CONTAINING PROTEIN 1"/>
    <property type="match status" value="1"/>
</dbReference>
<evidence type="ECO:0000256" key="3">
    <source>
        <dbReference type="ARBA" id="ARBA00022833"/>
    </source>
</evidence>
<evidence type="ECO:0000313" key="6">
    <source>
        <dbReference type="EMBL" id="KAF7571535.1"/>
    </source>
</evidence>
<keyword evidence="3" id="KW-0862">Zinc</keyword>
<dbReference type="GeneID" id="6342457"/>
<dbReference type="SUPFAM" id="SSF161219">
    <property type="entry name" value="CHY zinc finger-like"/>
    <property type="match status" value="1"/>
</dbReference>
<evidence type="ECO:0000256" key="2">
    <source>
        <dbReference type="ARBA" id="ARBA00022771"/>
    </source>
</evidence>
<dbReference type="InterPro" id="IPR037274">
    <property type="entry name" value="Znf_CHY_sf"/>
</dbReference>
<dbReference type="PROSITE" id="PS51266">
    <property type="entry name" value="ZF_CHY"/>
    <property type="match status" value="1"/>
</dbReference>